<comment type="caution">
    <text evidence="2">The sequence shown here is derived from an EMBL/GenBank/DDBJ whole genome shotgun (WGS) entry which is preliminary data.</text>
</comment>
<name>A0A3A6QR08_9VIBR</name>
<feature type="transmembrane region" description="Helical" evidence="1">
    <location>
        <begin position="12"/>
        <end position="29"/>
    </location>
</feature>
<feature type="transmembrane region" description="Helical" evidence="1">
    <location>
        <begin position="35"/>
        <end position="52"/>
    </location>
</feature>
<dbReference type="RefSeq" id="WP_120029117.1">
    <property type="nucleotide sequence ID" value="NZ_QVMU01000001.1"/>
</dbReference>
<keyword evidence="1" id="KW-0472">Membrane</keyword>
<dbReference type="Proteomes" id="UP000273252">
    <property type="component" value="Unassembled WGS sequence"/>
</dbReference>
<dbReference type="OrthoDB" id="5905690at2"/>
<accession>A0A3A6QR08</accession>
<evidence type="ECO:0000256" key="1">
    <source>
        <dbReference type="SAM" id="Phobius"/>
    </source>
</evidence>
<gene>
    <name evidence="2" type="ORF">DZ860_01370</name>
</gene>
<keyword evidence="1" id="KW-0812">Transmembrane</keyword>
<protein>
    <submittedName>
        <fullName evidence="2">Uncharacterized protein</fullName>
    </submittedName>
</protein>
<dbReference type="EMBL" id="QVMU01000001">
    <property type="protein sequence ID" value="RJX75360.1"/>
    <property type="molecule type" value="Genomic_DNA"/>
</dbReference>
<reference evidence="2 3" key="1">
    <citation type="submission" date="2018-08" db="EMBL/GenBank/DDBJ databases">
        <title>Vibrio isolated from the Eastern China Marginal Seas.</title>
        <authorList>
            <person name="Li Y."/>
        </authorList>
    </citation>
    <scope>NUCLEOTIDE SEQUENCE [LARGE SCALE GENOMIC DNA]</scope>
    <source>
        <strain evidence="2 3">BEI233</strain>
    </source>
</reference>
<dbReference type="AlphaFoldDB" id="A0A3A6QR08"/>
<organism evidence="2 3">
    <name type="scientific">Vibrio sinensis</name>
    <dbReference type="NCBI Taxonomy" id="2302434"/>
    <lineage>
        <taxon>Bacteria</taxon>
        <taxon>Pseudomonadati</taxon>
        <taxon>Pseudomonadota</taxon>
        <taxon>Gammaproteobacteria</taxon>
        <taxon>Vibrionales</taxon>
        <taxon>Vibrionaceae</taxon>
        <taxon>Vibrio</taxon>
    </lineage>
</organism>
<sequence>MERKLGQVMTNSRMVTFLAFLAAVFGWFLQMRVLLFVSVFTLCVGAVLYVHSKWHKQPA</sequence>
<keyword evidence="1" id="KW-1133">Transmembrane helix</keyword>
<evidence type="ECO:0000313" key="2">
    <source>
        <dbReference type="EMBL" id="RJX75360.1"/>
    </source>
</evidence>
<evidence type="ECO:0000313" key="3">
    <source>
        <dbReference type="Proteomes" id="UP000273252"/>
    </source>
</evidence>
<keyword evidence="3" id="KW-1185">Reference proteome</keyword>
<proteinExistence type="predicted"/>